<reference evidence="2" key="1">
    <citation type="journal article" date="2020" name="Stud. Mycol.">
        <title>101 Dothideomycetes genomes: a test case for predicting lifestyles and emergence of pathogens.</title>
        <authorList>
            <person name="Haridas S."/>
            <person name="Albert R."/>
            <person name="Binder M."/>
            <person name="Bloem J."/>
            <person name="Labutti K."/>
            <person name="Salamov A."/>
            <person name="Andreopoulos B."/>
            <person name="Baker S."/>
            <person name="Barry K."/>
            <person name="Bills G."/>
            <person name="Bluhm B."/>
            <person name="Cannon C."/>
            <person name="Castanera R."/>
            <person name="Culley D."/>
            <person name="Daum C."/>
            <person name="Ezra D."/>
            <person name="Gonzalez J."/>
            <person name="Henrissat B."/>
            <person name="Kuo A."/>
            <person name="Liang C."/>
            <person name="Lipzen A."/>
            <person name="Lutzoni F."/>
            <person name="Magnuson J."/>
            <person name="Mondo S."/>
            <person name="Nolan M."/>
            <person name="Ohm R."/>
            <person name="Pangilinan J."/>
            <person name="Park H.-J."/>
            <person name="Ramirez L."/>
            <person name="Alfaro M."/>
            <person name="Sun H."/>
            <person name="Tritt A."/>
            <person name="Yoshinaga Y."/>
            <person name="Zwiers L.-H."/>
            <person name="Turgeon B."/>
            <person name="Goodwin S."/>
            <person name="Spatafora J."/>
            <person name="Crous P."/>
            <person name="Grigoriev I."/>
        </authorList>
    </citation>
    <scope>NUCLEOTIDE SEQUENCE</scope>
    <source>
        <strain evidence="2">CBS 690.94</strain>
    </source>
</reference>
<dbReference type="Proteomes" id="UP000799764">
    <property type="component" value="Unassembled WGS sequence"/>
</dbReference>
<keyword evidence="3" id="KW-1185">Reference proteome</keyword>
<name>A0A9P4UAC5_9PLEO</name>
<sequence>MDKPEVLVHISTPATRANDDLYRSLADAYLAFEPHQPDESAADEESLPVPAGSQSNFAASSQAPPTGPATAVPVLTSMDSYGSFPSHLNSGDQSSDKNHSEDYEIPSSPEDVSISRLEQLERIQSRWKGQQTPQPSLAKSRRQSTSVLIAPAERSIFIEDTQQAFQAMESQLPDDMSTTSEEASEDSADESIDQEVTLGANEVAGPDTDRTPFGPSSGNVQAESHLDASQDQDQPVTQTSLKTNAIAGAIQAPSSQQSIISVDAESKEISQAGQPEIPAHRVDFDSLPSIVCPPPPKITIIAPGRLPSQITPYLDKLKQDNPGRFKTKVALRALEADERGHWRVECRLWPKHVQHQFWTFLQKDVESGRLGWGVTLHRDPMRMKLGLVRFYCWGEIVEHVWLALWLHSGGRVWSTGAAWLDGGDVEILNIP</sequence>
<dbReference type="EMBL" id="MU001504">
    <property type="protein sequence ID" value="KAF2442103.1"/>
    <property type="molecule type" value="Genomic_DNA"/>
</dbReference>
<accession>A0A9P4UAC5</accession>
<feature type="compositionally biased region" description="Polar residues" evidence="1">
    <location>
        <begin position="127"/>
        <end position="146"/>
    </location>
</feature>
<comment type="caution">
    <text evidence="2">The sequence shown here is derived from an EMBL/GenBank/DDBJ whole genome shotgun (WGS) entry which is preliminary data.</text>
</comment>
<proteinExistence type="predicted"/>
<dbReference type="AlphaFoldDB" id="A0A9P4UAC5"/>
<evidence type="ECO:0000256" key="1">
    <source>
        <dbReference type="SAM" id="MobiDB-lite"/>
    </source>
</evidence>
<feature type="compositionally biased region" description="Polar residues" evidence="1">
    <location>
        <begin position="52"/>
        <end position="62"/>
    </location>
</feature>
<feature type="region of interest" description="Disordered" evidence="1">
    <location>
        <begin position="33"/>
        <end position="146"/>
    </location>
</feature>
<evidence type="ECO:0000313" key="2">
    <source>
        <dbReference type="EMBL" id="KAF2442103.1"/>
    </source>
</evidence>
<dbReference type="OrthoDB" id="5395975at2759"/>
<gene>
    <name evidence="2" type="ORF">P171DRAFT_433673</name>
</gene>
<feature type="region of interest" description="Disordered" evidence="1">
    <location>
        <begin position="164"/>
        <end position="237"/>
    </location>
</feature>
<protein>
    <submittedName>
        <fullName evidence="2">Uncharacterized protein</fullName>
    </submittedName>
</protein>
<feature type="compositionally biased region" description="Polar residues" evidence="1">
    <location>
        <begin position="214"/>
        <end position="237"/>
    </location>
</feature>
<organism evidence="2 3">
    <name type="scientific">Karstenula rhodostoma CBS 690.94</name>
    <dbReference type="NCBI Taxonomy" id="1392251"/>
    <lineage>
        <taxon>Eukaryota</taxon>
        <taxon>Fungi</taxon>
        <taxon>Dikarya</taxon>
        <taxon>Ascomycota</taxon>
        <taxon>Pezizomycotina</taxon>
        <taxon>Dothideomycetes</taxon>
        <taxon>Pleosporomycetidae</taxon>
        <taxon>Pleosporales</taxon>
        <taxon>Massarineae</taxon>
        <taxon>Didymosphaeriaceae</taxon>
        <taxon>Karstenula</taxon>
    </lineage>
</organism>
<feature type="compositionally biased region" description="Acidic residues" evidence="1">
    <location>
        <begin position="182"/>
        <end position="193"/>
    </location>
</feature>
<evidence type="ECO:0000313" key="3">
    <source>
        <dbReference type="Proteomes" id="UP000799764"/>
    </source>
</evidence>